<dbReference type="InterPro" id="IPR057570">
    <property type="entry name" value="NOL9_C"/>
</dbReference>
<feature type="region of interest" description="Disordered" evidence="9">
    <location>
        <begin position="27"/>
        <end position="57"/>
    </location>
</feature>
<evidence type="ECO:0000256" key="3">
    <source>
        <dbReference type="ARBA" id="ARBA00022552"/>
    </source>
</evidence>
<organism evidence="12 13">
    <name type="scientific">Skeletonema marinoi</name>
    <dbReference type="NCBI Taxonomy" id="267567"/>
    <lineage>
        <taxon>Eukaryota</taxon>
        <taxon>Sar</taxon>
        <taxon>Stramenopiles</taxon>
        <taxon>Ochrophyta</taxon>
        <taxon>Bacillariophyta</taxon>
        <taxon>Coscinodiscophyceae</taxon>
        <taxon>Thalassiosirophycidae</taxon>
        <taxon>Thalassiosirales</taxon>
        <taxon>Skeletonemataceae</taxon>
        <taxon>Skeletonema</taxon>
        <taxon>Skeletonema marinoi-dohrnii complex</taxon>
    </lineage>
</organism>
<gene>
    <name evidence="12" type="ORF">QTG54_000106</name>
</gene>
<dbReference type="PANTHER" id="PTHR12755:SF3">
    <property type="entry name" value="POLYNUCLEOTIDE 5'-HYDROXYL-KINASE NOL9"/>
    <property type="match status" value="1"/>
</dbReference>
<protein>
    <submittedName>
        <fullName evidence="12">Polynucleotide 5'-hydroxyl-kinase NOL9</fullName>
        <ecNumber evidence="12">2.7.1.-</ecNumber>
    </submittedName>
</protein>
<accession>A0AAD9DI84</accession>
<evidence type="ECO:0000256" key="9">
    <source>
        <dbReference type="SAM" id="MobiDB-lite"/>
    </source>
</evidence>
<keyword evidence="3" id="KW-0698">rRNA processing</keyword>
<name>A0AAD9DI84_9STRA</name>
<comment type="similarity">
    <text evidence="2">Belongs to the Clp1 family. NOL9/GRC3 subfamily.</text>
</comment>
<evidence type="ECO:0000256" key="5">
    <source>
        <dbReference type="ARBA" id="ARBA00022741"/>
    </source>
</evidence>
<dbReference type="Gene3D" id="3.40.50.300">
    <property type="entry name" value="P-loop containing nucleotide triphosphate hydrolases"/>
    <property type="match status" value="1"/>
</dbReference>
<keyword evidence="7" id="KW-0067">ATP-binding</keyword>
<dbReference type="EC" id="2.7.1.-" evidence="12"/>
<evidence type="ECO:0000259" key="11">
    <source>
        <dbReference type="Pfam" id="PF25467"/>
    </source>
</evidence>
<feature type="region of interest" description="Disordered" evidence="9">
    <location>
        <begin position="86"/>
        <end position="114"/>
    </location>
</feature>
<feature type="domain" description="Clp1 P-loop" evidence="10">
    <location>
        <begin position="361"/>
        <end position="529"/>
    </location>
</feature>
<evidence type="ECO:0000313" key="13">
    <source>
        <dbReference type="Proteomes" id="UP001224775"/>
    </source>
</evidence>
<keyword evidence="5" id="KW-0547">Nucleotide-binding</keyword>
<keyword evidence="13" id="KW-1185">Reference proteome</keyword>
<dbReference type="AlphaFoldDB" id="A0AAD9DI84"/>
<dbReference type="GO" id="GO:0000448">
    <property type="term" value="P:cleavage in ITS2 between 5.8S rRNA and LSU-rRNA of tricistronic rRNA transcript (SSU-rRNA, 5.8S rRNA, LSU-rRNA)"/>
    <property type="evidence" value="ECO:0007669"/>
    <property type="project" value="TreeGrafter"/>
</dbReference>
<keyword evidence="4 12" id="KW-0808">Transferase</keyword>
<evidence type="ECO:0000256" key="7">
    <source>
        <dbReference type="ARBA" id="ARBA00022840"/>
    </source>
</evidence>
<evidence type="ECO:0000256" key="2">
    <source>
        <dbReference type="ARBA" id="ARBA00011003"/>
    </source>
</evidence>
<feature type="domain" description="NOL9 C-terminal" evidence="11">
    <location>
        <begin position="675"/>
        <end position="759"/>
    </location>
</feature>
<comment type="subcellular location">
    <subcellularLocation>
        <location evidence="1">Nucleus</location>
        <location evidence="1">Nucleolus</location>
    </subcellularLocation>
</comment>
<dbReference type="Pfam" id="PF16575">
    <property type="entry name" value="CLP1_P"/>
    <property type="match status" value="1"/>
</dbReference>
<dbReference type="Proteomes" id="UP001224775">
    <property type="component" value="Unassembled WGS sequence"/>
</dbReference>
<evidence type="ECO:0000256" key="6">
    <source>
        <dbReference type="ARBA" id="ARBA00022777"/>
    </source>
</evidence>
<dbReference type="GO" id="GO:0005730">
    <property type="term" value="C:nucleolus"/>
    <property type="evidence" value="ECO:0007669"/>
    <property type="project" value="UniProtKB-SubCell"/>
</dbReference>
<evidence type="ECO:0000256" key="8">
    <source>
        <dbReference type="ARBA" id="ARBA00023242"/>
    </source>
</evidence>
<dbReference type="GO" id="GO:0051731">
    <property type="term" value="F:polynucleotide 5'-hydroxyl-kinase activity"/>
    <property type="evidence" value="ECO:0007669"/>
    <property type="project" value="InterPro"/>
</dbReference>
<dbReference type="PANTHER" id="PTHR12755">
    <property type="entry name" value="CLEAVAGE/POLYADENYLATION FACTOR IA SUBUNIT CLP1P"/>
    <property type="match status" value="1"/>
</dbReference>
<sequence length="801" mass="86451">MNRAEAAPPTSDQSDVPRLGILQCPHAESRGWAPSEPNSAVTSCAPSDDEDEVMSTSNNNTSLDIEMATETTFQLPLSTASTIMGTDQLNNKASSPKRQRLNPTESANSAIPDGCTTDKNAINDQTQQKPVAISDNKASEDTQSAVSVVLDYDTNSSDSLQDDGKRCQILTVTLSPTASNNSNSQLTNASILVGTISGKAKLELLPQSAESKSSSSIWLDIFGYRISCNTSGKKDNSIIIDRPDWMNSIPLTVITDNFTSEKDASPFVLLVKLHSIHDENDTTTPSASSNENYYSAYAEETYNIKALPPNHIYPGNYTVGGSGVTTILEKWKTALDTVAKNPLNEETDASSSQNRKILICGAKGCGKSTMLRYATNRMLSKQMNLESGSADVAILDLDCGQPELSVPGLITLSLVSKPLLSDPPMHMVCSGVIDSDDKNNNDGNVSPLQETSFFFGDITSKADPDKFIEMANLLLQRYNNLKTERIGNGKGNLPLLINTDGWVKGFGYEILCAIIEAANPGNIIQMLGSTRTKSFDLPSQNTGADTSQNRQVHAVQSFDENMIVIPHDDKRSYRSMDSSNSTGPLQATASDHRKHRLCAYFMGGYNKMIRKRIRLGNQSETITFHREKGIVDLNNILGLTMASMPPYAVPFQAVSLYSPPGFLDGIAEVEPAYGTQGDFASEDALDVLNGSIVGLCCRGDGKGSDRSQNNSGVPSLHCVGLGIIRSIDRERKLFFVLTPVHPSLLSSVTVFVGGSIGLPLELVFRGTNADSFPFLSEHSLATPSLGGDVMKSRNHGGRKKN</sequence>
<keyword evidence="8" id="KW-0539">Nucleus</keyword>
<proteinExistence type="inferred from homology"/>
<dbReference type="InterPro" id="IPR027417">
    <property type="entry name" value="P-loop_NTPase"/>
</dbReference>
<evidence type="ECO:0000259" key="10">
    <source>
        <dbReference type="Pfam" id="PF16575"/>
    </source>
</evidence>
<dbReference type="EMBL" id="JATAAI010000001">
    <property type="protein sequence ID" value="KAK1748167.1"/>
    <property type="molecule type" value="Genomic_DNA"/>
</dbReference>
<dbReference type="InterPro" id="IPR045116">
    <property type="entry name" value="Clp1/Grc3"/>
</dbReference>
<comment type="caution">
    <text evidence="12">The sequence shown here is derived from an EMBL/GenBank/DDBJ whole genome shotgun (WGS) entry which is preliminary data.</text>
</comment>
<evidence type="ECO:0000256" key="1">
    <source>
        <dbReference type="ARBA" id="ARBA00004604"/>
    </source>
</evidence>
<keyword evidence="6" id="KW-0418">Kinase</keyword>
<evidence type="ECO:0000313" key="12">
    <source>
        <dbReference type="EMBL" id="KAK1748167.1"/>
    </source>
</evidence>
<feature type="compositionally biased region" description="Polar residues" evidence="9">
    <location>
        <begin position="36"/>
        <end position="45"/>
    </location>
</feature>
<evidence type="ECO:0000256" key="4">
    <source>
        <dbReference type="ARBA" id="ARBA00022679"/>
    </source>
</evidence>
<dbReference type="Pfam" id="PF25467">
    <property type="entry name" value="NOL9_C"/>
    <property type="match status" value="1"/>
</dbReference>
<dbReference type="InterPro" id="IPR032319">
    <property type="entry name" value="CLP1_P"/>
</dbReference>
<dbReference type="GO" id="GO:0005524">
    <property type="term" value="F:ATP binding"/>
    <property type="evidence" value="ECO:0007669"/>
    <property type="project" value="UniProtKB-KW"/>
</dbReference>
<reference evidence="12" key="1">
    <citation type="submission" date="2023-06" db="EMBL/GenBank/DDBJ databases">
        <title>Survivors Of The Sea: Transcriptome response of Skeletonema marinoi to long-term dormancy.</title>
        <authorList>
            <person name="Pinder M.I.M."/>
            <person name="Kourtchenko O."/>
            <person name="Robertson E.K."/>
            <person name="Larsson T."/>
            <person name="Maumus F."/>
            <person name="Osuna-Cruz C.M."/>
            <person name="Vancaester E."/>
            <person name="Stenow R."/>
            <person name="Vandepoele K."/>
            <person name="Ploug H."/>
            <person name="Bruchert V."/>
            <person name="Godhe A."/>
            <person name="Topel M."/>
        </authorList>
    </citation>
    <scope>NUCLEOTIDE SEQUENCE</scope>
    <source>
        <strain evidence="12">R05AC</strain>
    </source>
</reference>